<reference evidence="2" key="1">
    <citation type="submission" date="2012-12" db="EMBL/GenBank/DDBJ databases">
        <title>Identification and characterization of a phenylalanine ammonia-lyase gene family in Isatis indigotica Fort.</title>
        <authorList>
            <person name="Liu Q."/>
            <person name="Chen J."/>
            <person name="Zhou X."/>
            <person name="Di P."/>
            <person name="Xiao Y."/>
            <person name="Xuan H."/>
            <person name="Zhang L."/>
            <person name="Chen W."/>
        </authorList>
    </citation>
    <scope>NUCLEOTIDE SEQUENCE</scope>
    <source>
        <tissue evidence="2">Salivary gland</tissue>
    </source>
</reference>
<evidence type="ECO:0000256" key="1">
    <source>
        <dbReference type="SAM" id="SignalP"/>
    </source>
</evidence>
<name>A0A0K8R7H4_IXORI</name>
<feature type="signal peptide" evidence="1">
    <location>
        <begin position="1"/>
        <end position="18"/>
    </location>
</feature>
<dbReference type="AlphaFoldDB" id="A0A0K8R7H4"/>
<proteinExistence type="evidence at transcript level"/>
<accession>A0A0K8R7H4</accession>
<sequence length="236" mass="27431">MKIFFGVLICTYFSCCFAIQEKFEKYYLNNRSDEKSITIAFLLAGFPAEDANLNSEVGEWLDGASELAQKQLSKELSVKIKFDITHILTAPAVIWKYIIYRTTQGQMHGPSIITFIQEFYRNSLRPDILIVLTKYKFYDGPVSNALGFSNYKTLCEYMVPILLTYDWNTMDDVEEAGRLLSKLVRSSVDDYRFTSSKPRGAYFNGCNIRHKPKGYRDDDDYTYYVLPHDEVPYSRY</sequence>
<protein>
    <submittedName>
        <fullName evidence="2">Putative ixodes 26 kDa salivary protein</fullName>
    </submittedName>
</protein>
<evidence type="ECO:0000313" key="2">
    <source>
        <dbReference type="EMBL" id="JAA67100.1"/>
    </source>
</evidence>
<keyword evidence="1" id="KW-0732">Signal</keyword>
<dbReference type="EMBL" id="GADI01006708">
    <property type="protein sequence ID" value="JAA67100.1"/>
    <property type="molecule type" value="mRNA"/>
</dbReference>
<organism evidence="2">
    <name type="scientific">Ixodes ricinus</name>
    <name type="common">Common tick</name>
    <name type="synonym">Acarus ricinus</name>
    <dbReference type="NCBI Taxonomy" id="34613"/>
    <lineage>
        <taxon>Eukaryota</taxon>
        <taxon>Metazoa</taxon>
        <taxon>Ecdysozoa</taxon>
        <taxon>Arthropoda</taxon>
        <taxon>Chelicerata</taxon>
        <taxon>Arachnida</taxon>
        <taxon>Acari</taxon>
        <taxon>Parasitiformes</taxon>
        <taxon>Ixodida</taxon>
        <taxon>Ixodoidea</taxon>
        <taxon>Ixodidae</taxon>
        <taxon>Ixodinae</taxon>
        <taxon>Ixodes</taxon>
    </lineage>
</organism>
<feature type="chain" id="PRO_5005516372" evidence="1">
    <location>
        <begin position="19"/>
        <end position="236"/>
    </location>
</feature>